<dbReference type="AlphaFoldDB" id="A0A511ZLF9"/>
<feature type="domain" description="ABC transporter" evidence="5">
    <location>
        <begin position="2"/>
        <end position="227"/>
    </location>
</feature>
<evidence type="ECO:0000313" key="7">
    <source>
        <dbReference type="Proteomes" id="UP000321558"/>
    </source>
</evidence>
<dbReference type="InterPro" id="IPR003439">
    <property type="entry name" value="ABC_transporter-like_ATP-bd"/>
</dbReference>
<evidence type="ECO:0000256" key="3">
    <source>
        <dbReference type="ARBA" id="ARBA00022741"/>
    </source>
</evidence>
<keyword evidence="3" id="KW-0547">Nucleotide-binding</keyword>
<evidence type="ECO:0000259" key="5">
    <source>
        <dbReference type="PROSITE" id="PS50893"/>
    </source>
</evidence>
<keyword evidence="4 6" id="KW-0067">ATP-binding</keyword>
<dbReference type="SMART" id="SM00382">
    <property type="entry name" value="AAA"/>
    <property type="match status" value="1"/>
</dbReference>
<dbReference type="PROSITE" id="PS00211">
    <property type="entry name" value="ABC_TRANSPORTER_1"/>
    <property type="match status" value="1"/>
</dbReference>
<dbReference type="PANTHER" id="PTHR43335:SF4">
    <property type="entry name" value="ABC TRANSPORTER, ATP-BINDING PROTEIN"/>
    <property type="match status" value="1"/>
</dbReference>
<comment type="similarity">
    <text evidence="1">Belongs to the ABC transporter superfamily.</text>
</comment>
<dbReference type="Pfam" id="PF00005">
    <property type="entry name" value="ABC_tran"/>
    <property type="match status" value="1"/>
</dbReference>
<dbReference type="RefSeq" id="WP_147211221.1">
    <property type="nucleotide sequence ID" value="NZ_BJYM01000012.1"/>
</dbReference>
<accession>A0A511ZLF9</accession>
<organism evidence="6 7">
    <name type="scientific">Oceanobacillus sojae</name>
    <dbReference type="NCBI Taxonomy" id="582851"/>
    <lineage>
        <taxon>Bacteria</taxon>
        <taxon>Bacillati</taxon>
        <taxon>Bacillota</taxon>
        <taxon>Bacilli</taxon>
        <taxon>Bacillales</taxon>
        <taxon>Bacillaceae</taxon>
        <taxon>Oceanobacillus</taxon>
    </lineage>
</organism>
<dbReference type="STRING" id="582851.GCA_900162665_03848"/>
<sequence length="311" mass="34027">MIEIKNLTKTFKDKISVNQLSLIIHPGVVTGFLGPNGAGKSTTMKMILGLTNPSEGSVTIDGQSYKDLKQPISKVGALINGDAVNPKLTAKQHLELIAAASGIPEKQTEKMLIETGLENVKHKQVNTFSLGMKQRLGIATALLGNPETVILDEPFNGLDVDGIHWLRELTKKLAQNGKAVLISSHLMSEMQMIADRMIILAQGNLIADMTVAELAETSLGAYVKVRCENNEELISLLTEKGADIKQNKNKELHVHHLEMKQIGLLAKEKNLALYELTKVQPSLEELFVELTEGKMDYVSTGTTPVEGRELK</sequence>
<keyword evidence="2" id="KW-0813">Transport</keyword>
<dbReference type="InterPro" id="IPR017871">
    <property type="entry name" value="ABC_transporter-like_CS"/>
</dbReference>
<dbReference type="PROSITE" id="PS50893">
    <property type="entry name" value="ABC_TRANSPORTER_2"/>
    <property type="match status" value="1"/>
</dbReference>
<dbReference type="EMBL" id="BJYM01000012">
    <property type="protein sequence ID" value="GEN88275.1"/>
    <property type="molecule type" value="Genomic_DNA"/>
</dbReference>
<dbReference type="Proteomes" id="UP000321558">
    <property type="component" value="Unassembled WGS sequence"/>
</dbReference>
<comment type="caution">
    <text evidence="6">The sequence shown here is derived from an EMBL/GenBank/DDBJ whole genome shotgun (WGS) entry which is preliminary data.</text>
</comment>
<proteinExistence type="inferred from homology"/>
<gene>
    <name evidence="6" type="ORF">OSO01_30140</name>
</gene>
<dbReference type="Gene3D" id="3.40.50.300">
    <property type="entry name" value="P-loop containing nucleotide triphosphate hydrolases"/>
    <property type="match status" value="1"/>
</dbReference>
<dbReference type="GO" id="GO:0005524">
    <property type="term" value="F:ATP binding"/>
    <property type="evidence" value="ECO:0007669"/>
    <property type="project" value="UniProtKB-KW"/>
</dbReference>
<dbReference type="PANTHER" id="PTHR43335">
    <property type="entry name" value="ABC TRANSPORTER, ATP-BINDING PROTEIN"/>
    <property type="match status" value="1"/>
</dbReference>
<reference evidence="6 7" key="1">
    <citation type="submission" date="2019-07" db="EMBL/GenBank/DDBJ databases">
        <title>Whole genome shotgun sequence of Oceanobacillus sojae NBRC 105379.</title>
        <authorList>
            <person name="Hosoyama A."/>
            <person name="Uohara A."/>
            <person name="Ohji S."/>
            <person name="Ichikawa N."/>
        </authorList>
    </citation>
    <scope>NUCLEOTIDE SEQUENCE [LARGE SCALE GENOMIC DNA]</scope>
    <source>
        <strain evidence="6 7">NBRC 105379</strain>
    </source>
</reference>
<evidence type="ECO:0000256" key="1">
    <source>
        <dbReference type="ARBA" id="ARBA00005417"/>
    </source>
</evidence>
<dbReference type="InterPro" id="IPR027417">
    <property type="entry name" value="P-loop_NTPase"/>
</dbReference>
<evidence type="ECO:0000313" key="6">
    <source>
        <dbReference type="EMBL" id="GEN88275.1"/>
    </source>
</evidence>
<keyword evidence="7" id="KW-1185">Reference proteome</keyword>
<protein>
    <submittedName>
        <fullName evidence="6">ABC transporter ATP-binding protein</fullName>
    </submittedName>
</protein>
<evidence type="ECO:0000256" key="2">
    <source>
        <dbReference type="ARBA" id="ARBA00022448"/>
    </source>
</evidence>
<evidence type="ECO:0000256" key="4">
    <source>
        <dbReference type="ARBA" id="ARBA00022840"/>
    </source>
</evidence>
<dbReference type="SUPFAM" id="SSF52540">
    <property type="entry name" value="P-loop containing nucleoside triphosphate hydrolases"/>
    <property type="match status" value="1"/>
</dbReference>
<dbReference type="GO" id="GO:0016887">
    <property type="term" value="F:ATP hydrolysis activity"/>
    <property type="evidence" value="ECO:0007669"/>
    <property type="project" value="InterPro"/>
</dbReference>
<name>A0A511ZLF9_9BACI</name>
<dbReference type="InterPro" id="IPR003593">
    <property type="entry name" value="AAA+_ATPase"/>
</dbReference>
<dbReference type="OrthoDB" id="9804819at2"/>